<reference evidence="7" key="1">
    <citation type="submission" date="2011-08" db="EMBL/GenBank/DDBJ databases">
        <authorList>
            <person name="Rombauts S."/>
        </authorList>
    </citation>
    <scope>NUCLEOTIDE SEQUENCE</scope>
    <source>
        <strain evidence="7">London</strain>
    </source>
</reference>
<reference evidence="6" key="2">
    <citation type="submission" date="2015-06" db="UniProtKB">
        <authorList>
            <consortium name="EnsemblMetazoa"/>
        </authorList>
    </citation>
    <scope>IDENTIFICATION</scope>
</reference>
<protein>
    <recommendedName>
        <fullName evidence="5">SWIM-type domain-containing protein</fullName>
    </recommendedName>
</protein>
<comment type="cofactor">
    <cofactor evidence="1">
        <name>a divalent metal cation</name>
        <dbReference type="ChEBI" id="CHEBI:60240"/>
    </cofactor>
</comment>
<evidence type="ECO:0000256" key="2">
    <source>
        <dbReference type="ARBA" id="ARBA00022723"/>
    </source>
</evidence>
<dbReference type="EMBL" id="CAEY01000555">
    <property type="status" value="NOT_ANNOTATED_CDS"/>
    <property type="molecule type" value="Genomic_DNA"/>
</dbReference>
<dbReference type="GO" id="GO:0008270">
    <property type="term" value="F:zinc ion binding"/>
    <property type="evidence" value="ECO:0007669"/>
    <property type="project" value="UniProtKB-KW"/>
</dbReference>
<keyword evidence="3" id="KW-0863">Zinc-finger</keyword>
<evidence type="ECO:0000313" key="7">
    <source>
        <dbReference type="Proteomes" id="UP000015104"/>
    </source>
</evidence>
<keyword evidence="7" id="KW-1185">Reference proteome</keyword>
<evidence type="ECO:0000256" key="1">
    <source>
        <dbReference type="ARBA" id="ARBA00001968"/>
    </source>
</evidence>
<feature type="domain" description="SWIM-type" evidence="5">
    <location>
        <begin position="702"/>
        <end position="740"/>
    </location>
</feature>
<dbReference type="AlphaFoldDB" id="T1KUD9"/>
<dbReference type="Proteomes" id="UP000015104">
    <property type="component" value="Unassembled WGS sequence"/>
</dbReference>
<keyword evidence="3" id="KW-0862">Zinc</keyword>
<feature type="compositionally biased region" description="Low complexity" evidence="4">
    <location>
        <begin position="96"/>
        <end position="119"/>
    </location>
</feature>
<evidence type="ECO:0000259" key="5">
    <source>
        <dbReference type="PROSITE" id="PS50966"/>
    </source>
</evidence>
<dbReference type="InterPro" id="IPR007527">
    <property type="entry name" value="Znf_SWIM"/>
</dbReference>
<evidence type="ECO:0000256" key="3">
    <source>
        <dbReference type="PROSITE-ProRule" id="PRU00325"/>
    </source>
</evidence>
<keyword evidence="2" id="KW-0479">Metal-binding</keyword>
<dbReference type="PANTHER" id="PTHR23080">
    <property type="entry name" value="THAP DOMAIN PROTEIN"/>
    <property type="match status" value="1"/>
</dbReference>
<accession>T1KUD9</accession>
<evidence type="ECO:0000256" key="4">
    <source>
        <dbReference type="SAM" id="MobiDB-lite"/>
    </source>
</evidence>
<feature type="compositionally biased region" description="Low complexity" evidence="4">
    <location>
        <begin position="132"/>
        <end position="141"/>
    </location>
</feature>
<proteinExistence type="predicted"/>
<name>T1KUD9_TETUR</name>
<dbReference type="eggNOG" id="ENOG502SPH5">
    <property type="taxonomic scope" value="Eukaryota"/>
</dbReference>
<feature type="region of interest" description="Disordered" evidence="4">
    <location>
        <begin position="96"/>
        <end position="150"/>
    </location>
</feature>
<dbReference type="Pfam" id="PF13359">
    <property type="entry name" value="DDE_Tnp_4"/>
    <property type="match status" value="1"/>
</dbReference>
<dbReference type="InterPro" id="IPR027806">
    <property type="entry name" value="HARBI1_dom"/>
</dbReference>
<dbReference type="EnsemblMetazoa" id="tetur21g03090.1">
    <property type="protein sequence ID" value="tetur21g03090.1"/>
    <property type="gene ID" value="tetur21g03090"/>
</dbReference>
<sequence>MGSKCAICDVFVTSKRRVLVSSTDRTNLRQFMRLNPELSKDSTVPKTSYMCRSCRFKFNHWERQLSQRRVQIAQAYDSDQGLSSAYSTSSASYSSNVASTSSASSGSVSDSSEATTSSSQRDQLSMPPPPVSYASSSNSGSTRRRTDLNLQLIPAPPSRREARMEIDSDEAQTPLVQAPTILTKYQKVECPRLSCVFGCRWPGRANARNLLLAERIYLLKNKNIYVNAMARICKHHDFFGAIEFIDQVYLTRQFTVEDIEDVFSFPNKIQERFTFRRCDEISDEISRRWTSLTMRQLIELTNEIKLSTDIQFPERAVACYLAKLRTGESWERIFDIIGIPCSTGYSYVTQARDALNSQFVPKYIGFDNITREDALAHNTHIASGLLADSDPQKLIVVCDGTYVYHQKSANFPFQRASYSPHKYRNLFKPMVIIATDGYILEVTGPYEASKNDSAIMSELMGYDSFQNFFQQNDIFVLDRGFRYVEEQLITAGFKTYMPSLLNKNQSSFTTEQANHSRIVTKVRYAVEDVNGRVKSVYRIFNNVWQNKALDHAFTDFRIACALLNKFGSRLESDKDVDFDIVSEMQRRNLPDNPMKEIVRRFKRYVQESRQWANIDGENLHHSFPVLTLNQLMHFTLGSYQIKQAYGYYAEHVSSNGGFFIQVYKDILRPLDLSGTNIQAVDPVLIRARIQSRHVNAAKYLAYVLYDKHAPLNIHYICTCKNGMRTIGCCAHIATVIWYLGYARHQESIKITRAPMSTLTVRYESDDEDD</sequence>
<dbReference type="HOGENOM" id="CLU_363430_0_0_1"/>
<organism evidence="6 7">
    <name type="scientific">Tetranychus urticae</name>
    <name type="common">Two-spotted spider mite</name>
    <dbReference type="NCBI Taxonomy" id="32264"/>
    <lineage>
        <taxon>Eukaryota</taxon>
        <taxon>Metazoa</taxon>
        <taxon>Ecdysozoa</taxon>
        <taxon>Arthropoda</taxon>
        <taxon>Chelicerata</taxon>
        <taxon>Arachnida</taxon>
        <taxon>Acari</taxon>
        <taxon>Acariformes</taxon>
        <taxon>Trombidiformes</taxon>
        <taxon>Prostigmata</taxon>
        <taxon>Eleutherengona</taxon>
        <taxon>Raphignathae</taxon>
        <taxon>Tetranychoidea</taxon>
        <taxon>Tetranychidae</taxon>
        <taxon>Tetranychus</taxon>
    </lineage>
</organism>
<dbReference type="PROSITE" id="PS50966">
    <property type="entry name" value="ZF_SWIM"/>
    <property type="match status" value="1"/>
</dbReference>
<evidence type="ECO:0000313" key="6">
    <source>
        <dbReference type="EnsemblMetazoa" id="tetur21g03090.1"/>
    </source>
</evidence>